<dbReference type="InterPro" id="IPR046335">
    <property type="entry name" value="LacI/GalR-like_sensor"/>
</dbReference>
<dbReference type="SUPFAM" id="SSF47413">
    <property type="entry name" value="lambda repressor-like DNA-binding domains"/>
    <property type="match status" value="1"/>
</dbReference>
<keyword evidence="2" id="KW-0238">DNA-binding</keyword>
<gene>
    <name evidence="5" type="ORF">VV01_19310</name>
</gene>
<dbReference type="Pfam" id="PF00356">
    <property type="entry name" value="LacI"/>
    <property type="match status" value="1"/>
</dbReference>
<dbReference type="CDD" id="cd06267">
    <property type="entry name" value="PBP1_LacI_sugar_binding-like"/>
    <property type="match status" value="1"/>
</dbReference>
<dbReference type="InterPro" id="IPR000843">
    <property type="entry name" value="HTH_LacI"/>
</dbReference>
<dbReference type="PANTHER" id="PTHR30146:SF153">
    <property type="entry name" value="LACTOSE OPERON REPRESSOR"/>
    <property type="match status" value="1"/>
</dbReference>
<feature type="domain" description="HTH lacI-type" evidence="4">
    <location>
        <begin position="3"/>
        <end position="57"/>
    </location>
</feature>
<accession>A0A0L6CMD1</accession>
<proteinExistence type="predicted"/>
<dbReference type="AlphaFoldDB" id="A0A0L6CMD1"/>
<dbReference type="Proteomes" id="UP000037397">
    <property type="component" value="Unassembled WGS sequence"/>
</dbReference>
<dbReference type="InterPro" id="IPR010982">
    <property type="entry name" value="Lambda_DNA-bd_dom_sf"/>
</dbReference>
<dbReference type="CDD" id="cd01392">
    <property type="entry name" value="HTH_LacI"/>
    <property type="match status" value="1"/>
</dbReference>
<dbReference type="SUPFAM" id="SSF53822">
    <property type="entry name" value="Periplasmic binding protein-like I"/>
    <property type="match status" value="1"/>
</dbReference>
<evidence type="ECO:0000313" key="5">
    <source>
        <dbReference type="EMBL" id="KNX38800.1"/>
    </source>
</evidence>
<keyword evidence="6" id="KW-1185">Reference proteome</keyword>
<keyword evidence="3" id="KW-0804">Transcription</keyword>
<dbReference type="Gene3D" id="1.10.260.40">
    <property type="entry name" value="lambda repressor-like DNA-binding domains"/>
    <property type="match status" value="1"/>
</dbReference>
<dbReference type="EMBL" id="LAIR01000002">
    <property type="protein sequence ID" value="KNX38800.1"/>
    <property type="molecule type" value="Genomic_DNA"/>
</dbReference>
<evidence type="ECO:0000256" key="3">
    <source>
        <dbReference type="ARBA" id="ARBA00023163"/>
    </source>
</evidence>
<name>A0A0L6CMD1_9MICO</name>
<dbReference type="GO" id="GO:0000976">
    <property type="term" value="F:transcription cis-regulatory region binding"/>
    <property type="evidence" value="ECO:0007669"/>
    <property type="project" value="TreeGrafter"/>
</dbReference>
<dbReference type="PRINTS" id="PR00036">
    <property type="entry name" value="HTHLACI"/>
</dbReference>
<protein>
    <submittedName>
        <fullName evidence="5">LacI family transcriptional regulator</fullName>
    </submittedName>
</protein>
<dbReference type="PATRIC" id="fig|1631356.3.peg.3870"/>
<dbReference type="GO" id="GO:0003700">
    <property type="term" value="F:DNA-binding transcription factor activity"/>
    <property type="evidence" value="ECO:0007669"/>
    <property type="project" value="TreeGrafter"/>
</dbReference>
<dbReference type="PANTHER" id="PTHR30146">
    <property type="entry name" value="LACI-RELATED TRANSCRIPTIONAL REPRESSOR"/>
    <property type="match status" value="1"/>
</dbReference>
<dbReference type="RefSeq" id="WP_050671308.1">
    <property type="nucleotide sequence ID" value="NZ_LAIR01000002.1"/>
</dbReference>
<dbReference type="STRING" id="1631356.VV01_19310"/>
<dbReference type="Gene3D" id="3.40.50.2300">
    <property type="match status" value="2"/>
</dbReference>
<keyword evidence="1" id="KW-0805">Transcription regulation</keyword>
<dbReference type="PROSITE" id="PS50932">
    <property type="entry name" value="HTH_LACI_2"/>
    <property type="match status" value="1"/>
</dbReference>
<sequence length="335" mass="35279">MVATLKDVAELAGVSVKTVSNVVNGYAFVREENRVKVEAALAQTGYRPNLGARNLRRGRTGFLALVVPDLGIPYFGELSGLVITAAQTGGWNVLIEQTRGERDRELDSIHSLGPHFVDGAIVSPEGLLADDLADLPDGFPVVLLGEQTAGFTHDRVAIDNVAAARAATQHLIDLGRTRIALIGDNPRRATAAQRKQGYTEALAAAGLPVHAVAGADSFHRHDGVLAMRSLLAGDDRPDAVFCCNDLLAVGALHEAVSSGLDVPGDVAIIGFDGSDEARYSLPPLSTIAPDKEAIATNAVRLIGERGQRAEGASYAEVQAPFVLEARQSTTGVREP</sequence>
<evidence type="ECO:0000256" key="2">
    <source>
        <dbReference type="ARBA" id="ARBA00023125"/>
    </source>
</evidence>
<dbReference type="Pfam" id="PF13377">
    <property type="entry name" value="Peripla_BP_3"/>
    <property type="match status" value="1"/>
</dbReference>
<dbReference type="OrthoDB" id="2854648at2"/>
<evidence type="ECO:0000256" key="1">
    <source>
        <dbReference type="ARBA" id="ARBA00023015"/>
    </source>
</evidence>
<dbReference type="InterPro" id="IPR028082">
    <property type="entry name" value="Peripla_BP_I"/>
</dbReference>
<comment type="caution">
    <text evidence="5">The sequence shown here is derived from an EMBL/GenBank/DDBJ whole genome shotgun (WGS) entry which is preliminary data.</text>
</comment>
<dbReference type="SMART" id="SM00354">
    <property type="entry name" value="HTH_LACI"/>
    <property type="match status" value="1"/>
</dbReference>
<reference evidence="6" key="1">
    <citation type="submission" date="2015-03" db="EMBL/GenBank/DDBJ databases">
        <title>Luteipulveratus halotolerans sp. nov., a novel actinobacterium (Dermacoccaceae) from Sarawak, Malaysia.</title>
        <authorList>
            <person name="Juboi H."/>
            <person name="Basik A."/>
            <person name="Shamsul S.S."/>
            <person name="Arnold P."/>
            <person name="Schmitt E.K."/>
            <person name="Sanglier J.-J."/>
            <person name="Yeo T."/>
        </authorList>
    </citation>
    <scope>NUCLEOTIDE SEQUENCE [LARGE SCALE GENOMIC DNA]</scope>
    <source>
        <strain evidence="6">C296001</strain>
    </source>
</reference>
<organism evidence="5 6">
    <name type="scientific">Luteipulveratus halotolerans</name>
    <dbReference type="NCBI Taxonomy" id="1631356"/>
    <lineage>
        <taxon>Bacteria</taxon>
        <taxon>Bacillati</taxon>
        <taxon>Actinomycetota</taxon>
        <taxon>Actinomycetes</taxon>
        <taxon>Micrococcales</taxon>
        <taxon>Dermacoccaceae</taxon>
        <taxon>Luteipulveratus</taxon>
    </lineage>
</organism>
<evidence type="ECO:0000259" key="4">
    <source>
        <dbReference type="PROSITE" id="PS50932"/>
    </source>
</evidence>
<evidence type="ECO:0000313" key="6">
    <source>
        <dbReference type="Proteomes" id="UP000037397"/>
    </source>
</evidence>
<dbReference type="PROSITE" id="PS00356">
    <property type="entry name" value="HTH_LACI_1"/>
    <property type="match status" value="1"/>
</dbReference>